<dbReference type="SUPFAM" id="SSF56300">
    <property type="entry name" value="Metallo-dependent phosphatases"/>
    <property type="match status" value="1"/>
</dbReference>
<reference evidence="1" key="1">
    <citation type="journal article" date="2014" name="Front. Microbiol.">
        <title>High frequency of phylogenetically diverse reductive dehalogenase-homologous genes in deep subseafloor sedimentary metagenomes.</title>
        <authorList>
            <person name="Kawai M."/>
            <person name="Futagami T."/>
            <person name="Toyoda A."/>
            <person name="Takaki Y."/>
            <person name="Nishi S."/>
            <person name="Hori S."/>
            <person name="Arai W."/>
            <person name="Tsubouchi T."/>
            <person name="Morono Y."/>
            <person name="Uchiyama I."/>
            <person name="Ito T."/>
            <person name="Fujiyama A."/>
            <person name="Inagaki F."/>
            <person name="Takami H."/>
        </authorList>
    </citation>
    <scope>NUCLEOTIDE SEQUENCE</scope>
    <source>
        <strain evidence="1">Expedition CK06-06</strain>
    </source>
</reference>
<gene>
    <name evidence="1" type="ORF">S01H1_61309</name>
</gene>
<dbReference type="InterPro" id="IPR029052">
    <property type="entry name" value="Metallo-depent_PP-like"/>
</dbReference>
<evidence type="ECO:0008006" key="2">
    <source>
        <dbReference type="Google" id="ProtNLM"/>
    </source>
</evidence>
<evidence type="ECO:0000313" key="1">
    <source>
        <dbReference type="EMBL" id="GAG33039.1"/>
    </source>
</evidence>
<dbReference type="EMBL" id="BARS01040191">
    <property type="protein sequence ID" value="GAG33039.1"/>
    <property type="molecule type" value="Genomic_DNA"/>
</dbReference>
<organism evidence="1">
    <name type="scientific">marine sediment metagenome</name>
    <dbReference type="NCBI Taxonomy" id="412755"/>
    <lineage>
        <taxon>unclassified sequences</taxon>
        <taxon>metagenomes</taxon>
        <taxon>ecological metagenomes</taxon>
    </lineage>
</organism>
<feature type="non-terminal residue" evidence="1">
    <location>
        <position position="1"/>
    </location>
</feature>
<dbReference type="AlphaFoldDB" id="X0WQ00"/>
<proteinExistence type="predicted"/>
<comment type="caution">
    <text evidence="1">The sequence shown here is derived from an EMBL/GenBank/DDBJ whole genome shotgun (WGS) entry which is preliminary data.</text>
</comment>
<accession>X0WQ00</accession>
<name>X0WQ00_9ZZZZ</name>
<protein>
    <recommendedName>
        <fullName evidence="2">Calcineurin-like phosphoesterase domain-containing protein</fullName>
    </recommendedName>
</protein>
<sequence>PVRLKGEEQVYVPEMRSEGQIELYKMWNVMVEDFEREHVDTLIVDGDCFEGTAPWDGGRSTMLSSIDIQRRMAYNLIQPLAQTVEKVHIFAGTPIHESRDSRTHADLAKDLRGDCSSVEFQGFLRNLELTPTGTVVNVSHKATGAMIYTATVLDRESLFMMAAEAREKLPRFHVIVRAHLHGYLYLDNGYHHIIQLPCWKAWFPFKGAARLFGKMQPDIGYVLLKCYDDGAIEIKRKIWNAPDGFGLDAVSG</sequence>